<organism evidence="7 8">
    <name type="scientific">Labrys neptuniae</name>
    <dbReference type="NCBI Taxonomy" id="376174"/>
    <lineage>
        <taxon>Bacteria</taxon>
        <taxon>Pseudomonadati</taxon>
        <taxon>Pseudomonadota</taxon>
        <taxon>Alphaproteobacteria</taxon>
        <taxon>Hyphomicrobiales</taxon>
        <taxon>Xanthobacteraceae</taxon>
        <taxon>Labrys</taxon>
    </lineage>
</organism>
<dbReference type="InterPro" id="IPR000835">
    <property type="entry name" value="HTH_MarR-typ"/>
</dbReference>
<evidence type="ECO:0000259" key="5">
    <source>
        <dbReference type="Pfam" id="PF04198"/>
    </source>
</evidence>
<evidence type="ECO:0000256" key="1">
    <source>
        <dbReference type="ARBA" id="ARBA00010466"/>
    </source>
</evidence>
<dbReference type="PANTHER" id="PTHR34294:SF1">
    <property type="entry name" value="TRANSCRIPTIONAL REGULATOR LSRR"/>
    <property type="match status" value="1"/>
</dbReference>
<gene>
    <name evidence="7" type="ORF">ABXS05_10305</name>
</gene>
<evidence type="ECO:0000256" key="4">
    <source>
        <dbReference type="ARBA" id="ARBA00023163"/>
    </source>
</evidence>
<dbReference type="InterPro" id="IPR036388">
    <property type="entry name" value="WH-like_DNA-bd_sf"/>
</dbReference>
<dbReference type="SUPFAM" id="SSF100950">
    <property type="entry name" value="NagB/RpiA/CoA transferase-like"/>
    <property type="match status" value="1"/>
</dbReference>
<keyword evidence="8" id="KW-1185">Reference proteome</keyword>
<dbReference type="Gene3D" id="1.10.10.10">
    <property type="entry name" value="Winged helix-like DNA-binding domain superfamily/Winged helix DNA-binding domain"/>
    <property type="match status" value="1"/>
</dbReference>
<dbReference type="Gene3D" id="3.40.50.1360">
    <property type="match status" value="1"/>
</dbReference>
<accession>A0ABV3PKR8</accession>
<feature type="domain" description="HTH marR-type" evidence="6">
    <location>
        <begin position="18"/>
        <end position="58"/>
    </location>
</feature>
<evidence type="ECO:0000256" key="3">
    <source>
        <dbReference type="ARBA" id="ARBA00023125"/>
    </source>
</evidence>
<evidence type="ECO:0000313" key="8">
    <source>
        <dbReference type="Proteomes" id="UP001555786"/>
    </source>
</evidence>
<dbReference type="Pfam" id="PF04198">
    <property type="entry name" value="Sugar-bind"/>
    <property type="match status" value="1"/>
</dbReference>
<dbReference type="PANTHER" id="PTHR34294">
    <property type="entry name" value="TRANSCRIPTIONAL REGULATOR-RELATED"/>
    <property type="match status" value="1"/>
</dbReference>
<comment type="caution">
    <text evidence="7">The sequence shown here is derived from an EMBL/GenBank/DDBJ whole genome shotgun (WGS) entry which is preliminary data.</text>
</comment>
<evidence type="ECO:0000313" key="7">
    <source>
        <dbReference type="EMBL" id="MEW9305929.1"/>
    </source>
</evidence>
<dbReference type="RefSeq" id="WP_311939166.1">
    <property type="nucleotide sequence ID" value="NZ_JAVSCS010000021.1"/>
</dbReference>
<protein>
    <submittedName>
        <fullName evidence="7">Sugar-binding transcriptional regulator</fullName>
    </submittedName>
</protein>
<dbReference type="Proteomes" id="UP001555786">
    <property type="component" value="Unassembled WGS sequence"/>
</dbReference>
<evidence type="ECO:0000259" key="6">
    <source>
        <dbReference type="Pfam" id="PF12802"/>
    </source>
</evidence>
<evidence type="ECO:0000256" key="2">
    <source>
        <dbReference type="ARBA" id="ARBA00023015"/>
    </source>
</evidence>
<comment type="similarity">
    <text evidence="1">Belongs to the SorC transcriptional regulatory family.</text>
</comment>
<feature type="domain" description="Sugar-binding" evidence="5">
    <location>
        <begin position="64"/>
        <end position="316"/>
    </location>
</feature>
<dbReference type="InterPro" id="IPR037171">
    <property type="entry name" value="NagB/RpiA_transferase-like"/>
</dbReference>
<sequence>MAKDNEGDQRLRRIHRVLVMHYIEGLSQAEIAKRTGLSHPMVNRLVKEGHERGYVRIEVKSPRQDLFELEQALAEASGLAEAIVVPSASDQDGVNLQAAGRSVADHILTVLRDGDTICVSGGVGVSAVIQALAPTRAYDVTVVPATGGVQGKHFVDVNHLAAQLASKLQGRAFQIHAPIFAASRAERDVLMSLQSVGEVLDRARGARIALVGIGSVLSESSTYFSLHAPGADGLDGLRQSRAAGELIAHLIDADGRPCHYPLNERVVALSPEELRAIPMTIGIATGAHKAEPIAGILRGGYLDILATDEATGTHVLDILKRPT</sequence>
<keyword evidence="4" id="KW-0804">Transcription</keyword>
<dbReference type="Pfam" id="PF12802">
    <property type="entry name" value="MarR_2"/>
    <property type="match status" value="1"/>
</dbReference>
<reference evidence="7 8" key="1">
    <citation type="submission" date="2024-07" db="EMBL/GenBank/DDBJ databases">
        <title>Description of Labrys sedimenti sp. nov., isolated from a diclofenac-degrading enrichment culture.</title>
        <authorList>
            <person name="Tancsics A."/>
            <person name="Csepanyi A."/>
        </authorList>
    </citation>
    <scope>NUCLEOTIDE SEQUENCE [LARGE SCALE GENOMIC DNA]</scope>
    <source>
        <strain evidence="7 8">LMG 23578</strain>
    </source>
</reference>
<keyword evidence="3" id="KW-0238">DNA-binding</keyword>
<keyword evidence="2" id="KW-0805">Transcription regulation</keyword>
<dbReference type="InterPro" id="IPR007324">
    <property type="entry name" value="Sugar-bd_dom_put"/>
</dbReference>
<dbReference type="InterPro" id="IPR051054">
    <property type="entry name" value="SorC_transcr_regulators"/>
</dbReference>
<dbReference type="EMBL" id="JBFNQD010000002">
    <property type="protein sequence ID" value="MEW9305929.1"/>
    <property type="molecule type" value="Genomic_DNA"/>
</dbReference>
<name>A0ABV3PKR8_9HYPH</name>
<proteinExistence type="inferred from homology"/>